<dbReference type="AlphaFoldDB" id="A0A1I5ZZ36"/>
<organism evidence="5 6">
    <name type="scientific">Psychrobacillus psychrotolerans</name>
    <dbReference type="NCBI Taxonomy" id="126156"/>
    <lineage>
        <taxon>Bacteria</taxon>
        <taxon>Bacillati</taxon>
        <taxon>Bacillota</taxon>
        <taxon>Bacilli</taxon>
        <taxon>Bacillales</taxon>
        <taxon>Bacillaceae</taxon>
        <taxon>Psychrobacillus</taxon>
    </lineage>
</organism>
<evidence type="ECO:0000256" key="1">
    <source>
        <dbReference type="ARBA" id="ARBA00006284"/>
    </source>
</evidence>
<dbReference type="Pfam" id="PF02595">
    <property type="entry name" value="Gly_kinase"/>
    <property type="match status" value="1"/>
</dbReference>
<dbReference type="Gene3D" id="3.90.1510.10">
    <property type="entry name" value="Glycerate kinase, domain 2"/>
    <property type="match status" value="1"/>
</dbReference>
<dbReference type="PIRSF" id="PIRSF006078">
    <property type="entry name" value="GlxK"/>
    <property type="match status" value="1"/>
</dbReference>
<evidence type="ECO:0000256" key="4">
    <source>
        <dbReference type="PIRNR" id="PIRNR006078"/>
    </source>
</evidence>
<proteinExistence type="inferred from homology"/>
<dbReference type="Proteomes" id="UP000198734">
    <property type="component" value="Unassembled WGS sequence"/>
</dbReference>
<reference evidence="6" key="1">
    <citation type="submission" date="2016-10" db="EMBL/GenBank/DDBJ databases">
        <authorList>
            <person name="Varghese N."/>
            <person name="Submissions S."/>
        </authorList>
    </citation>
    <scope>NUCLEOTIDE SEQUENCE [LARGE SCALE GENOMIC DNA]</scope>
    <source>
        <strain evidence="6">DSM 11706</strain>
    </source>
</reference>
<dbReference type="SUPFAM" id="SSF110738">
    <property type="entry name" value="Glycerate kinase I"/>
    <property type="match status" value="1"/>
</dbReference>
<dbReference type="GO" id="GO:0008887">
    <property type="term" value="F:glycerate kinase activity"/>
    <property type="evidence" value="ECO:0007669"/>
    <property type="project" value="UniProtKB-UniRule"/>
</dbReference>
<dbReference type="STRING" id="126156.SAMN05421670_2992"/>
<evidence type="ECO:0000256" key="2">
    <source>
        <dbReference type="ARBA" id="ARBA00022679"/>
    </source>
</evidence>
<dbReference type="Gene3D" id="3.40.50.10350">
    <property type="entry name" value="Glycerate kinase, domain 1"/>
    <property type="match status" value="1"/>
</dbReference>
<dbReference type="InterPro" id="IPR018197">
    <property type="entry name" value="Glycerate_kinase_RE-like"/>
</dbReference>
<dbReference type="NCBIfam" id="TIGR00045">
    <property type="entry name" value="glycerate kinase"/>
    <property type="match status" value="1"/>
</dbReference>
<evidence type="ECO:0000313" key="5">
    <source>
        <dbReference type="EMBL" id="SFQ61678.1"/>
    </source>
</evidence>
<dbReference type="GO" id="GO:0031388">
    <property type="term" value="P:organic acid phosphorylation"/>
    <property type="evidence" value="ECO:0007669"/>
    <property type="project" value="UniProtKB-UniRule"/>
</dbReference>
<dbReference type="InterPro" id="IPR018193">
    <property type="entry name" value="Glyc_kinase_flavodox-like_fold"/>
</dbReference>
<gene>
    <name evidence="5" type="ORF">SAMN05421670_2992</name>
</gene>
<protein>
    <submittedName>
        <fullName evidence="5">Glycerate kinase</fullName>
    </submittedName>
</protein>
<comment type="similarity">
    <text evidence="1 4">Belongs to the glycerate kinase type-1 family.</text>
</comment>
<dbReference type="PANTHER" id="PTHR21599:SF0">
    <property type="entry name" value="GLYCERATE KINASE"/>
    <property type="match status" value="1"/>
</dbReference>
<evidence type="ECO:0000313" key="6">
    <source>
        <dbReference type="Proteomes" id="UP000198734"/>
    </source>
</evidence>
<name>A0A1I5ZZ36_9BACI</name>
<accession>A0A1I5ZZ36</accession>
<dbReference type="EMBL" id="FOXU01000006">
    <property type="protein sequence ID" value="SFQ61678.1"/>
    <property type="molecule type" value="Genomic_DNA"/>
</dbReference>
<dbReference type="InterPro" id="IPR036129">
    <property type="entry name" value="Glycerate_kinase_sf"/>
</dbReference>
<dbReference type="OrthoDB" id="9774290at2"/>
<keyword evidence="2 4" id="KW-0808">Transferase</keyword>
<evidence type="ECO:0000256" key="3">
    <source>
        <dbReference type="ARBA" id="ARBA00022777"/>
    </source>
</evidence>
<dbReference type="RefSeq" id="WP_093537681.1">
    <property type="nucleotide sequence ID" value="NZ_FOXU01000006.1"/>
</dbReference>
<sequence length="376" mass="39780">MKIVVSPDSFKGSLTATEAGQVIVRSIKEFDSTIETVLLPVADGGEGTLKPLISATEGKLVFLEVNDPIGRPIRVEYGILGDGETCVIEMAKASGLTLLLDHERNPLIASTFGTGELIRHALDEGYRKFVIGIGGSATNDGGTGMLRALGMKFLNEVGDEISQGAESLQSLHEIDATEFDLRIADSHFVIACDVDNPFIGPNGATAIFGPQKGVTPEQVESIDKNLANLANKIESLTGIALHDRPGAGAAGGLGGAFLAFFPVTLKPGIEVVLEAVNFHQQIEHADFIITGEGKSDLQTLSGKAPIGIASVAKAKNIPVVLISGFIAPDSILPLSTHFDLLVSVTNDSVSQQESIENAEHYLGIRTKETMFKLLQK</sequence>
<dbReference type="InterPro" id="IPR004381">
    <property type="entry name" value="Glycerate_kinase"/>
</dbReference>
<keyword evidence="3 4" id="KW-0418">Kinase</keyword>
<dbReference type="PANTHER" id="PTHR21599">
    <property type="entry name" value="GLYCERATE KINASE"/>
    <property type="match status" value="1"/>
</dbReference>
<keyword evidence="6" id="KW-1185">Reference proteome</keyword>